<feature type="transmembrane region" description="Helical" evidence="9">
    <location>
        <begin position="334"/>
        <end position="355"/>
    </location>
</feature>
<feature type="transmembrane region" description="Helical" evidence="9">
    <location>
        <begin position="239"/>
        <end position="259"/>
    </location>
</feature>
<feature type="transmembrane region" description="Helical" evidence="9">
    <location>
        <begin position="152"/>
        <end position="169"/>
    </location>
</feature>
<evidence type="ECO:0000256" key="8">
    <source>
        <dbReference type="SAM" id="Coils"/>
    </source>
</evidence>
<name>A0ABW4J7L7_9LACO</name>
<gene>
    <name evidence="11" type="ORF">ACFQ5M_05660</name>
</gene>
<evidence type="ECO:0000256" key="9">
    <source>
        <dbReference type="SAM" id="Phobius"/>
    </source>
</evidence>
<feature type="transmembrane region" description="Helical" evidence="9">
    <location>
        <begin position="39"/>
        <end position="60"/>
    </location>
</feature>
<sequence length="656" mass="74341">MNEKQPIQKRRYITGFDGLRALGVLGVILYHMNPNVFKGGYLGVPIFFIISGYLITDQLVKQYQQKSSFDFKTFYKKRLKRLYPGLCAVLFTTGAYIVLFQRNLLENLHKIVLTNLLNVYNWWQIANGQSYFERFANNESPFTHLWTLSIEGQFYIVWPILLLVLLKVLKKRSHIFNIIMILAVASGLLMAFLYQPTVDASRVYYGTDTRMFSILFGCALAVIWPSSHLRQDIERRDRVLLDTIGIVCFVGMAFLFMQLTDQGAALYRGGMFLFTFLATVLVGVIAHPGADWNSIFTNRLFHWIGSRSYGIYLYQFPVMIFFESKMTNIAEHQVAYHITEAIIILVISELSFRFIEQPMAKFDYSQTKVFFKQLFSLKNAQSTATKVVSGICVVILALGLTGVAQATTVKPAKANNSELAQKINKNKKDNSKRNASLAQKAKEANAEKLKLAKNASLSKSASLATQKSLEKQAKAHPVNKDLEKYGLSQIELQKAQNLQITAFGDSVMLDGQSMLQRIFPQMIMKADVGKQMTAVPGEAQALADKGILADTVLVGLGTNGPFTPDQMDQLMRVFGPQRHVYWINVRVPTRDWQNNVNATLQDAVKKYKNLTVIDWYGYSNSHDEWFYDDRVHPNTDGGPYYAAFIAKHILEDPVSN</sequence>
<keyword evidence="8" id="KW-0175">Coiled coil</keyword>
<reference evidence="12" key="1">
    <citation type="journal article" date="2019" name="Int. J. Syst. Evol. Microbiol.">
        <title>The Global Catalogue of Microorganisms (GCM) 10K type strain sequencing project: providing services to taxonomists for standard genome sequencing and annotation.</title>
        <authorList>
            <consortium name="The Broad Institute Genomics Platform"/>
            <consortium name="The Broad Institute Genome Sequencing Center for Infectious Disease"/>
            <person name="Wu L."/>
            <person name="Ma J."/>
        </authorList>
    </citation>
    <scope>NUCLEOTIDE SEQUENCE [LARGE SCALE GENOMIC DNA]</scope>
    <source>
        <strain evidence="12">CCM 8896</strain>
    </source>
</reference>
<dbReference type="GO" id="GO:0016746">
    <property type="term" value="F:acyltransferase activity"/>
    <property type="evidence" value="ECO:0007669"/>
    <property type="project" value="UniProtKB-KW"/>
</dbReference>
<dbReference type="Pfam" id="PF01757">
    <property type="entry name" value="Acyl_transf_3"/>
    <property type="match status" value="1"/>
</dbReference>
<evidence type="ECO:0000313" key="11">
    <source>
        <dbReference type="EMBL" id="MFD1671573.1"/>
    </source>
</evidence>
<feature type="transmembrane region" description="Helical" evidence="9">
    <location>
        <begin position="387"/>
        <end position="407"/>
    </location>
</feature>
<dbReference type="PANTHER" id="PTHR23028">
    <property type="entry name" value="ACETYLTRANSFERASE"/>
    <property type="match status" value="1"/>
</dbReference>
<dbReference type="InterPro" id="IPR036514">
    <property type="entry name" value="SGNH_hydro_sf"/>
</dbReference>
<dbReference type="InterPro" id="IPR050879">
    <property type="entry name" value="Acyltransferase_3"/>
</dbReference>
<dbReference type="CDD" id="cd01840">
    <property type="entry name" value="SGNH_hydrolase_yrhL_like"/>
    <property type="match status" value="1"/>
</dbReference>
<keyword evidence="6 9" id="KW-0472">Membrane</keyword>
<evidence type="ECO:0000256" key="7">
    <source>
        <dbReference type="ARBA" id="ARBA00023315"/>
    </source>
</evidence>
<evidence type="ECO:0000256" key="5">
    <source>
        <dbReference type="ARBA" id="ARBA00022989"/>
    </source>
</evidence>
<evidence type="ECO:0000259" key="10">
    <source>
        <dbReference type="Pfam" id="PF01757"/>
    </source>
</evidence>
<feature type="transmembrane region" description="Helical" evidence="9">
    <location>
        <begin position="300"/>
        <end position="322"/>
    </location>
</feature>
<keyword evidence="4 9" id="KW-0812">Transmembrane</keyword>
<evidence type="ECO:0000256" key="4">
    <source>
        <dbReference type="ARBA" id="ARBA00022692"/>
    </source>
</evidence>
<feature type="transmembrane region" description="Helical" evidence="9">
    <location>
        <begin position="209"/>
        <end position="227"/>
    </location>
</feature>
<protein>
    <submittedName>
        <fullName evidence="11">Acyltransferase family protein</fullName>
    </submittedName>
</protein>
<dbReference type="SUPFAM" id="SSF52266">
    <property type="entry name" value="SGNH hydrolase"/>
    <property type="match status" value="1"/>
</dbReference>
<evidence type="ECO:0000256" key="2">
    <source>
        <dbReference type="ARBA" id="ARBA00022475"/>
    </source>
</evidence>
<dbReference type="Proteomes" id="UP001597267">
    <property type="component" value="Unassembled WGS sequence"/>
</dbReference>
<proteinExistence type="predicted"/>
<accession>A0ABW4J7L7</accession>
<comment type="subcellular location">
    <subcellularLocation>
        <location evidence="1">Cell membrane</location>
        <topology evidence="1">Multi-pass membrane protein</topology>
    </subcellularLocation>
</comment>
<keyword evidence="2" id="KW-1003">Cell membrane</keyword>
<keyword evidence="7 11" id="KW-0012">Acyltransferase</keyword>
<dbReference type="EMBL" id="JBHTOP010000013">
    <property type="protein sequence ID" value="MFD1671573.1"/>
    <property type="molecule type" value="Genomic_DNA"/>
</dbReference>
<evidence type="ECO:0000256" key="1">
    <source>
        <dbReference type="ARBA" id="ARBA00004651"/>
    </source>
</evidence>
<feature type="domain" description="Acyltransferase 3" evidence="10">
    <location>
        <begin position="14"/>
        <end position="329"/>
    </location>
</feature>
<keyword evidence="3" id="KW-0808">Transferase</keyword>
<feature type="transmembrane region" description="Helical" evidence="9">
    <location>
        <begin position="81"/>
        <end position="100"/>
    </location>
</feature>
<feature type="transmembrane region" description="Helical" evidence="9">
    <location>
        <begin position="176"/>
        <end position="194"/>
    </location>
</feature>
<feature type="transmembrane region" description="Helical" evidence="9">
    <location>
        <begin position="265"/>
        <end position="288"/>
    </location>
</feature>
<organism evidence="11 12">
    <name type="scientific">Agrilactobacillus yilanensis</name>
    <dbReference type="NCBI Taxonomy" id="2485997"/>
    <lineage>
        <taxon>Bacteria</taxon>
        <taxon>Bacillati</taxon>
        <taxon>Bacillota</taxon>
        <taxon>Bacilli</taxon>
        <taxon>Lactobacillales</taxon>
        <taxon>Lactobacillaceae</taxon>
        <taxon>Agrilactobacillus</taxon>
    </lineage>
</organism>
<evidence type="ECO:0000313" key="12">
    <source>
        <dbReference type="Proteomes" id="UP001597267"/>
    </source>
</evidence>
<comment type="caution">
    <text evidence="11">The sequence shown here is derived from an EMBL/GenBank/DDBJ whole genome shotgun (WGS) entry which is preliminary data.</text>
</comment>
<keyword evidence="12" id="KW-1185">Reference proteome</keyword>
<dbReference type="PANTHER" id="PTHR23028:SF53">
    <property type="entry name" value="ACYL_TRANSF_3 DOMAIN-CONTAINING PROTEIN"/>
    <property type="match status" value="1"/>
</dbReference>
<dbReference type="InterPro" id="IPR002656">
    <property type="entry name" value="Acyl_transf_3_dom"/>
</dbReference>
<dbReference type="RefSeq" id="WP_125715630.1">
    <property type="nucleotide sequence ID" value="NZ_JBHTOP010000013.1"/>
</dbReference>
<feature type="coiled-coil region" evidence="8">
    <location>
        <begin position="427"/>
        <end position="454"/>
    </location>
</feature>
<feature type="transmembrane region" description="Helical" evidence="9">
    <location>
        <begin position="12"/>
        <end position="33"/>
    </location>
</feature>
<evidence type="ECO:0000256" key="6">
    <source>
        <dbReference type="ARBA" id="ARBA00023136"/>
    </source>
</evidence>
<dbReference type="Gene3D" id="3.40.50.1110">
    <property type="entry name" value="SGNH hydrolase"/>
    <property type="match status" value="1"/>
</dbReference>
<keyword evidence="5 9" id="KW-1133">Transmembrane helix</keyword>
<evidence type="ECO:0000256" key="3">
    <source>
        <dbReference type="ARBA" id="ARBA00022679"/>
    </source>
</evidence>